<protein>
    <submittedName>
        <fullName evidence="5">Bacterio-opsin activator</fullName>
    </submittedName>
</protein>
<dbReference type="PANTHER" id="PTHR34236:SF1">
    <property type="entry name" value="DIMETHYL SULFOXIDE REDUCTASE TRANSCRIPTIONAL ACTIVATOR"/>
    <property type="match status" value="1"/>
</dbReference>
<dbReference type="OrthoDB" id="51502at2157"/>
<dbReference type="Proteomes" id="UP000766904">
    <property type="component" value="Unassembled WGS sequence"/>
</dbReference>
<dbReference type="PANTHER" id="PTHR34236">
    <property type="entry name" value="DIMETHYL SULFOXIDE REDUCTASE TRANSCRIPTIONAL ACTIVATOR"/>
    <property type="match status" value="1"/>
</dbReference>
<dbReference type="InterPro" id="IPR007050">
    <property type="entry name" value="HTH_bacterioopsin"/>
</dbReference>
<gene>
    <name evidence="5" type="ORF">CV102_09530</name>
</gene>
<feature type="domain" description="DmsR-like N-terminal" evidence="4">
    <location>
        <begin position="43"/>
        <end position="133"/>
    </location>
</feature>
<name>A0A8J8Q4H8_9EURY</name>
<comment type="caution">
    <text evidence="5">The sequence shown here is derived from an EMBL/GenBank/DDBJ whole genome shotgun (WGS) entry which is preliminary data.</text>
</comment>
<dbReference type="Pfam" id="PF24277">
    <property type="entry name" value="DmsR_N"/>
    <property type="match status" value="1"/>
</dbReference>
<keyword evidence="1" id="KW-0805">Transcription regulation</keyword>
<evidence type="ECO:0000313" key="5">
    <source>
        <dbReference type="EMBL" id="TYL38749.1"/>
    </source>
</evidence>
<reference evidence="5" key="1">
    <citation type="submission" date="2017-11" db="EMBL/GenBank/DDBJ databases">
        <authorList>
            <person name="Kajale S.C."/>
            <person name="Sharma A."/>
        </authorList>
    </citation>
    <scope>NUCLEOTIDE SEQUENCE</scope>
    <source>
        <strain evidence="5">LS1_42</strain>
    </source>
</reference>
<keyword evidence="2" id="KW-0804">Transcription</keyword>
<evidence type="ECO:0000256" key="2">
    <source>
        <dbReference type="ARBA" id="ARBA00023163"/>
    </source>
</evidence>
<feature type="domain" description="HTH bat-type" evidence="3">
    <location>
        <begin position="150"/>
        <end position="201"/>
    </location>
</feature>
<keyword evidence="6" id="KW-1185">Reference proteome</keyword>
<sequence>MSVTSAQQPAGSPERSPLRVTLEVEPAGTADCRVVSEAPDAASVTQSLTGGGDCHSEVTVVDDGEYERSYVSSQTTTACVCGTVSQYDCVFDVTGVKNGSLVVSIVVEDRALLSEIVSALEETGATVRLRRLSYQSDDKNPTLEIDAADITAKQREAVELAIELGYYDRPRNATLTDLAESLGISKSAVSQRLNAVELTLIRSFVTN</sequence>
<dbReference type="EMBL" id="PHNJ01000004">
    <property type="protein sequence ID" value="TYL38749.1"/>
    <property type="molecule type" value="Genomic_DNA"/>
</dbReference>
<dbReference type="Pfam" id="PF04967">
    <property type="entry name" value="HTH_10"/>
    <property type="match status" value="1"/>
</dbReference>
<evidence type="ECO:0000259" key="3">
    <source>
        <dbReference type="Pfam" id="PF04967"/>
    </source>
</evidence>
<dbReference type="RefSeq" id="WP_148857750.1">
    <property type="nucleotide sequence ID" value="NZ_PHNJ01000004.1"/>
</dbReference>
<proteinExistence type="predicted"/>
<evidence type="ECO:0000313" key="6">
    <source>
        <dbReference type="Proteomes" id="UP000766904"/>
    </source>
</evidence>
<organism evidence="5 6">
    <name type="scientific">Natronococcus pandeyae</name>
    <dbReference type="NCBI Taxonomy" id="2055836"/>
    <lineage>
        <taxon>Archaea</taxon>
        <taxon>Methanobacteriati</taxon>
        <taxon>Methanobacteriota</taxon>
        <taxon>Stenosarchaea group</taxon>
        <taxon>Halobacteria</taxon>
        <taxon>Halobacteriales</taxon>
        <taxon>Natrialbaceae</taxon>
        <taxon>Natronococcus</taxon>
    </lineage>
</organism>
<evidence type="ECO:0000256" key="1">
    <source>
        <dbReference type="ARBA" id="ARBA00023015"/>
    </source>
</evidence>
<dbReference type="InterPro" id="IPR056433">
    <property type="entry name" value="DmsR-like_N"/>
</dbReference>
<dbReference type="AlphaFoldDB" id="A0A8J8Q4H8"/>
<evidence type="ECO:0000259" key="4">
    <source>
        <dbReference type="Pfam" id="PF24277"/>
    </source>
</evidence>
<accession>A0A8J8Q4H8</accession>